<evidence type="ECO:0000256" key="7">
    <source>
        <dbReference type="SAM" id="Phobius"/>
    </source>
</evidence>
<evidence type="ECO:0000256" key="4">
    <source>
        <dbReference type="ARBA" id="ARBA00022989"/>
    </source>
</evidence>
<evidence type="ECO:0000256" key="5">
    <source>
        <dbReference type="ARBA" id="ARBA00023136"/>
    </source>
</evidence>
<feature type="compositionally biased region" description="Polar residues" evidence="6">
    <location>
        <begin position="574"/>
        <end position="590"/>
    </location>
</feature>
<keyword evidence="3 7" id="KW-0812">Transmembrane</keyword>
<reference evidence="9" key="3">
    <citation type="journal article" date="2019" name="G3 (Bethesda)">
        <title>Hybrid Assembly of the Genome of the Entomopathogenic Nematode Steinernema carpocapsae Identifies the X-Chromosome.</title>
        <authorList>
            <person name="Serra L."/>
            <person name="Macchietto M."/>
            <person name="Macias-Munoz A."/>
            <person name="McGill C.J."/>
            <person name="Rodriguez I.M."/>
            <person name="Rodriguez B."/>
            <person name="Murad R."/>
            <person name="Mortazavi A."/>
        </authorList>
    </citation>
    <scope>NUCLEOTIDE SEQUENCE [LARGE SCALE GENOMIC DNA]</scope>
    <source>
        <strain evidence="9">ALL</strain>
    </source>
</reference>
<feature type="transmembrane region" description="Helical" evidence="7">
    <location>
        <begin position="229"/>
        <end position="251"/>
    </location>
</feature>
<comment type="subcellular location">
    <subcellularLocation>
        <location evidence="1">Membrane</location>
        <topology evidence="1">Multi-pass membrane protein</topology>
    </subcellularLocation>
</comment>
<keyword evidence="2" id="KW-0813">Transport</keyword>
<accession>A0A4U8VB63</accession>
<dbReference type="OrthoDB" id="3900342at2759"/>
<feature type="transmembrane region" description="Helical" evidence="7">
    <location>
        <begin position="189"/>
        <end position="209"/>
    </location>
</feature>
<feature type="transmembrane region" description="Helical" evidence="7">
    <location>
        <begin position="393"/>
        <end position="412"/>
    </location>
</feature>
<comment type="caution">
    <text evidence="9">The sequence shown here is derived from an EMBL/GenBank/DDBJ whole genome shotgun (WGS) entry which is preliminary data.</text>
</comment>
<feature type="transmembrane region" description="Helical" evidence="7">
    <location>
        <begin position="481"/>
        <end position="500"/>
    </location>
</feature>
<feature type="transmembrane region" description="Helical" evidence="7">
    <location>
        <begin position="512"/>
        <end position="531"/>
    </location>
</feature>
<dbReference type="InterPro" id="IPR029485">
    <property type="entry name" value="CAT_C"/>
</dbReference>
<dbReference type="GO" id="GO:0015171">
    <property type="term" value="F:amino acid transmembrane transporter activity"/>
    <property type="evidence" value="ECO:0007669"/>
    <property type="project" value="TreeGrafter"/>
</dbReference>
<reference evidence="9" key="1">
    <citation type="submission" date="2013-11" db="EMBL/GenBank/DDBJ databases">
        <authorList>
            <person name="Sternberg P."/>
            <person name="Dillman A."/>
            <person name="Macchietto M."/>
        </authorList>
    </citation>
    <scope>NUCLEOTIDE SEQUENCE</scope>
    <source>
        <strain evidence="9">ALL</strain>
    </source>
</reference>
<feature type="transmembrane region" description="Helical" evidence="7">
    <location>
        <begin position="36"/>
        <end position="53"/>
    </location>
</feature>
<feature type="region of interest" description="Disordered" evidence="6">
    <location>
        <begin position="574"/>
        <end position="597"/>
    </location>
</feature>
<feature type="transmembrane region" description="Helical" evidence="7">
    <location>
        <begin position="319"/>
        <end position="345"/>
    </location>
</feature>
<dbReference type="AlphaFoldDB" id="A0A4U8VB63"/>
<dbReference type="FunFam" id="1.20.1740.10:FF:000010">
    <property type="entry name" value="probable cationic amino acid transporter"/>
    <property type="match status" value="1"/>
</dbReference>
<dbReference type="InterPro" id="IPR002293">
    <property type="entry name" value="AA/rel_permease1"/>
</dbReference>
<dbReference type="Gene3D" id="1.20.1740.10">
    <property type="entry name" value="Amino acid/polyamine transporter I"/>
    <property type="match status" value="1"/>
</dbReference>
<dbReference type="EMBL" id="AZBU02000001">
    <property type="protein sequence ID" value="TMS40128.1"/>
    <property type="molecule type" value="Genomic_DNA"/>
</dbReference>
<evidence type="ECO:0000256" key="2">
    <source>
        <dbReference type="ARBA" id="ARBA00022448"/>
    </source>
</evidence>
<keyword evidence="5 7" id="KW-0472">Membrane</keyword>
<dbReference type="PIRSF" id="PIRSF006060">
    <property type="entry name" value="AA_transporter"/>
    <property type="match status" value="1"/>
</dbReference>
<keyword evidence="4 7" id="KW-1133">Transmembrane helix</keyword>
<feature type="transmembrane region" description="Helical" evidence="7">
    <location>
        <begin position="65"/>
        <end position="84"/>
    </location>
</feature>
<sequence length="597" mass="64571">MGSFLYRLNERFFRLKNVGTDVMETRMKRCLSTTDITLLGVGHMIGAGIYVLTGSVVRNSAGPSIVLSFVCAGFASLLSALCYAEFGARFPKAGSAYTYTYIGVGELWAFIIGWNIILEHMLGAAAVARSWSGYLDSLLGHAIKNSTITNFGRLHSSSFFGDYPDLVAFMVVIAVALFIALGSKTSTNFNSVFTVVNMCVIAFVVTYGLTFANFDLWTGTDPNTGNSNFFPMGVNGMLAGAASCFFAYIGFDGLATAGEEAADPSRAIPMATFISMSIVTAAYVFMSAALTLMVPYWQVHPTAAFSDAFATRGAIWAKYVVSLGALSGMTTSLVGAMFALPRCVYAMAEDGLIFKTFAHINEKTKVPVNAVVVFGAATAIIALLFDIETLVEFLSIGTLLAYTIVSACVIILRYRPSVQDEAEDINVNYEGRIRSWVPFQQFLSVPLPGQTVTYAVVMMTISDFGLSILFANGAIHSKTGIFGIFLFASISVSSLITICLHHQNKAQIDFKVPMVPLLPAGSMLINILLMLHLAPITWVRLVFWLAIGMAIYLFYGMKHSSEEHRDMTEGISKSTTYESVVSQSEQTTPSAAAVPEP</sequence>
<dbReference type="Pfam" id="PF13520">
    <property type="entry name" value="AA_permease_2"/>
    <property type="match status" value="1"/>
</dbReference>
<feature type="transmembrane region" description="Helical" evidence="7">
    <location>
        <begin position="366"/>
        <end position="387"/>
    </location>
</feature>
<evidence type="ECO:0000256" key="6">
    <source>
        <dbReference type="SAM" id="MobiDB-lite"/>
    </source>
</evidence>
<proteinExistence type="predicted"/>
<feature type="transmembrane region" description="Helical" evidence="7">
    <location>
        <begin position="452"/>
        <end position="475"/>
    </location>
</feature>
<dbReference type="GO" id="GO:0005886">
    <property type="term" value="C:plasma membrane"/>
    <property type="evidence" value="ECO:0007669"/>
    <property type="project" value="TreeGrafter"/>
</dbReference>
<evidence type="ECO:0000256" key="1">
    <source>
        <dbReference type="ARBA" id="ARBA00004141"/>
    </source>
</evidence>
<gene>
    <name evidence="9" type="ORF">L596_006547</name>
</gene>
<reference evidence="9" key="2">
    <citation type="journal article" date="2015" name="Genome Biol.">
        <title>Comparative genomics of Steinernema reveals deeply conserved gene regulatory networks.</title>
        <authorList>
            <person name="Dillman A.R."/>
            <person name="Macchietto M."/>
            <person name="Porter C.F."/>
            <person name="Rogers A."/>
            <person name="Williams B."/>
            <person name="Antoshechkin I."/>
            <person name="Lee M.M."/>
            <person name="Goodwin Z."/>
            <person name="Lu X."/>
            <person name="Lewis E.E."/>
            <person name="Goodrich-Blair H."/>
            <person name="Stock S.P."/>
            <person name="Adams B.J."/>
            <person name="Sternberg P.W."/>
            <person name="Mortazavi A."/>
        </authorList>
    </citation>
    <scope>NUCLEOTIDE SEQUENCE [LARGE SCALE GENOMIC DNA]</scope>
    <source>
        <strain evidence="9">ALL</strain>
    </source>
</reference>
<name>A0A4U8VB63_STECR</name>
<feature type="transmembrane region" description="Helical" evidence="7">
    <location>
        <begin position="163"/>
        <end position="182"/>
    </location>
</feature>
<dbReference type="Pfam" id="PF13906">
    <property type="entry name" value="AA_permease_C"/>
    <property type="match status" value="1"/>
</dbReference>
<evidence type="ECO:0000256" key="3">
    <source>
        <dbReference type="ARBA" id="ARBA00022692"/>
    </source>
</evidence>
<organism evidence="9">
    <name type="scientific">Steinernema carpocapsae</name>
    <name type="common">Entomopathogenic nematode</name>
    <dbReference type="NCBI Taxonomy" id="34508"/>
    <lineage>
        <taxon>Eukaryota</taxon>
        <taxon>Metazoa</taxon>
        <taxon>Ecdysozoa</taxon>
        <taxon>Nematoda</taxon>
        <taxon>Chromadorea</taxon>
        <taxon>Rhabditida</taxon>
        <taxon>Tylenchina</taxon>
        <taxon>Panagrolaimomorpha</taxon>
        <taxon>Strongyloidoidea</taxon>
        <taxon>Steinernematidae</taxon>
        <taxon>Steinernema</taxon>
    </lineage>
</organism>
<evidence type="ECO:0000313" key="9">
    <source>
        <dbReference type="EMBL" id="TMS40128.1"/>
    </source>
</evidence>
<dbReference type="PANTHER" id="PTHR43243:SF4">
    <property type="entry name" value="CATIONIC AMINO ACID TRANSPORTER 4"/>
    <property type="match status" value="1"/>
</dbReference>
<evidence type="ECO:0000259" key="8">
    <source>
        <dbReference type="Pfam" id="PF13906"/>
    </source>
</evidence>
<feature type="transmembrane region" description="Helical" evidence="7">
    <location>
        <begin position="537"/>
        <end position="555"/>
    </location>
</feature>
<protein>
    <recommendedName>
        <fullName evidence="8">Cationic amino acid transporter C-terminal domain-containing protein</fullName>
    </recommendedName>
</protein>
<feature type="domain" description="Cationic amino acid transporter C-terminal" evidence="8">
    <location>
        <begin position="510"/>
        <end position="560"/>
    </location>
</feature>
<feature type="transmembrane region" description="Helical" evidence="7">
    <location>
        <begin position="272"/>
        <end position="299"/>
    </location>
</feature>
<dbReference type="PANTHER" id="PTHR43243">
    <property type="entry name" value="INNER MEMBRANE TRANSPORTER YGJI-RELATED"/>
    <property type="match status" value="1"/>
</dbReference>
<feature type="transmembrane region" description="Helical" evidence="7">
    <location>
        <begin position="96"/>
        <end position="117"/>
    </location>
</feature>